<sequence>MVEVKKDGFSVKPVLEAGKVAYGNKDWEVVVMQVSDLWRDVLKEGDKTKQNNMANNCVSVAAGRFGVSNISTPKVLVD</sequence>
<feature type="non-terminal residue" evidence="1">
    <location>
        <position position="78"/>
    </location>
</feature>
<evidence type="ECO:0000313" key="1">
    <source>
        <dbReference type="EMBL" id="PJE66885.1"/>
    </source>
</evidence>
<name>A0A2M8L1T2_9BACT</name>
<gene>
    <name evidence="1" type="ORF">COU93_01835</name>
</gene>
<comment type="caution">
    <text evidence="1">The sequence shown here is derived from an EMBL/GenBank/DDBJ whole genome shotgun (WGS) entry which is preliminary data.</text>
</comment>
<dbReference type="EMBL" id="PFEI01000102">
    <property type="protein sequence ID" value="PJE66885.1"/>
    <property type="molecule type" value="Genomic_DNA"/>
</dbReference>
<accession>A0A2M8L1T2</accession>
<dbReference type="Proteomes" id="UP000229766">
    <property type="component" value="Unassembled WGS sequence"/>
</dbReference>
<organism evidence="1 2">
    <name type="scientific">Candidatus Shapirobacteria bacterium CG10_big_fil_rev_8_21_14_0_10_36_6</name>
    <dbReference type="NCBI Taxonomy" id="1974886"/>
    <lineage>
        <taxon>Bacteria</taxon>
        <taxon>Candidatus Shapironibacteriota</taxon>
    </lineage>
</organism>
<reference evidence="2" key="1">
    <citation type="submission" date="2017-09" db="EMBL/GenBank/DDBJ databases">
        <title>Depth-based differentiation of microbial function through sediment-hosted aquifers and enrichment of novel symbionts in the deep terrestrial subsurface.</title>
        <authorList>
            <person name="Probst A.J."/>
            <person name="Ladd B."/>
            <person name="Jarett J.K."/>
            <person name="Geller-Mcgrath D.E."/>
            <person name="Sieber C.M.K."/>
            <person name="Emerson J.B."/>
            <person name="Anantharaman K."/>
            <person name="Thomas B.C."/>
            <person name="Malmstrom R."/>
            <person name="Stieglmeier M."/>
            <person name="Klingl A."/>
            <person name="Woyke T."/>
            <person name="Ryan C.M."/>
            <person name="Banfield J.F."/>
        </authorList>
    </citation>
    <scope>NUCLEOTIDE SEQUENCE [LARGE SCALE GENOMIC DNA]</scope>
</reference>
<proteinExistence type="predicted"/>
<evidence type="ECO:0000313" key="2">
    <source>
        <dbReference type="Proteomes" id="UP000229766"/>
    </source>
</evidence>
<protein>
    <submittedName>
        <fullName evidence="1">Uncharacterized protein</fullName>
    </submittedName>
</protein>
<dbReference type="AlphaFoldDB" id="A0A2M8L1T2"/>